<dbReference type="OrthoDB" id="5980977at2759"/>
<gene>
    <name evidence="3" type="primary">LOC116308553</name>
</gene>
<feature type="signal peptide" evidence="1">
    <location>
        <begin position="1"/>
        <end position="22"/>
    </location>
</feature>
<reference evidence="3" key="1">
    <citation type="submission" date="2025-08" db="UniProtKB">
        <authorList>
            <consortium name="RefSeq"/>
        </authorList>
    </citation>
    <scope>IDENTIFICATION</scope>
    <source>
        <tissue evidence="3">Tentacle</tissue>
    </source>
</reference>
<sequence>MNRKIILNLIAICVALVQFADSAYQVHKNTPIPVYTSKSPVIIPQTKLGFRSNLGRNVFFGYMLYRYGLMEAPVYRGRYPIHRSTVEIPDERAIRVNFTKEIMLDSNGTICLNSTKSYTIAPNKSVVLTSVRYSNIRGGLSTEYFGDNRTVTIDMNTLNQTVEITTRVLYRGTIVANTSCTQVMSVMNGTIVRMYATNPNADTSAAIASVQSSFLALILSSLIYCAL</sequence>
<evidence type="ECO:0000313" key="3">
    <source>
        <dbReference type="RefSeq" id="XP_031574867.1"/>
    </source>
</evidence>
<dbReference type="KEGG" id="aten:116308553"/>
<dbReference type="RefSeq" id="XP_031574867.1">
    <property type="nucleotide sequence ID" value="XM_031719007.1"/>
</dbReference>
<evidence type="ECO:0000256" key="1">
    <source>
        <dbReference type="SAM" id="SignalP"/>
    </source>
</evidence>
<keyword evidence="2" id="KW-1185">Reference proteome</keyword>
<keyword evidence="1" id="KW-0732">Signal</keyword>
<organism evidence="2 3">
    <name type="scientific">Actinia tenebrosa</name>
    <name type="common">Australian red waratah sea anemone</name>
    <dbReference type="NCBI Taxonomy" id="6105"/>
    <lineage>
        <taxon>Eukaryota</taxon>
        <taxon>Metazoa</taxon>
        <taxon>Cnidaria</taxon>
        <taxon>Anthozoa</taxon>
        <taxon>Hexacorallia</taxon>
        <taxon>Actiniaria</taxon>
        <taxon>Actiniidae</taxon>
        <taxon>Actinia</taxon>
    </lineage>
</organism>
<accession>A0A6P8J5B8</accession>
<dbReference type="GeneID" id="116308553"/>
<dbReference type="AlphaFoldDB" id="A0A6P8J5B8"/>
<dbReference type="InParanoid" id="A0A6P8J5B8"/>
<dbReference type="Proteomes" id="UP000515163">
    <property type="component" value="Unplaced"/>
</dbReference>
<evidence type="ECO:0000313" key="2">
    <source>
        <dbReference type="Proteomes" id="UP000515163"/>
    </source>
</evidence>
<protein>
    <submittedName>
        <fullName evidence="3">Uncharacterized protein LOC116308553</fullName>
    </submittedName>
</protein>
<name>A0A6P8J5B8_ACTTE</name>
<proteinExistence type="predicted"/>
<feature type="chain" id="PRO_5028025907" evidence="1">
    <location>
        <begin position="23"/>
        <end position="227"/>
    </location>
</feature>